<reference evidence="1 2" key="1">
    <citation type="submission" date="2020-12" db="EMBL/GenBank/DDBJ databases">
        <title>Sulforoseuscoccus oceanibium gen. nov., sp. nov., a representative of the phylum Verrucomicrobia with special cytoplasmic membrane, and proposal of Sulforoseuscoccusaceae fam. nov.</title>
        <authorList>
            <person name="Xi F."/>
        </authorList>
    </citation>
    <scope>NUCLEOTIDE SEQUENCE [LARGE SCALE GENOMIC DNA]</scope>
    <source>
        <strain evidence="1 2">T37</strain>
    </source>
</reference>
<gene>
    <name evidence="1" type="ORF">G3M56_007305</name>
</gene>
<accession>A0A6B3L871</accession>
<keyword evidence="2" id="KW-1185">Reference proteome</keyword>
<name>A0A6B3L871_9BACT</name>
<dbReference type="Proteomes" id="UP000475117">
    <property type="component" value="Chromosome"/>
</dbReference>
<dbReference type="KEGG" id="soa:G3M56_007305"/>
<dbReference type="AlphaFoldDB" id="A0A6B3L871"/>
<dbReference type="EMBL" id="CP066776">
    <property type="protein sequence ID" value="QQL43711.1"/>
    <property type="molecule type" value="Genomic_DNA"/>
</dbReference>
<proteinExistence type="predicted"/>
<organism evidence="1 2">
    <name type="scientific">Sulfuriroseicoccus oceanibius</name>
    <dbReference type="NCBI Taxonomy" id="2707525"/>
    <lineage>
        <taxon>Bacteria</taxon>
        <taxon>Pseudomonadati</taxon>
        <taxon>Verrucomicrobiota</taxon>
        <taxon>Verrucomicrobiia</taxon>
        <taxon>Verrucomicrobiales</taxon>
        <taxon>Verrucomicrobiaceae</taxon>
        <taxon>Sulfuriroseicoccus</taxon>
    </lineage>
</organism>
<evidence type="ECO:0000313" key="2">
    <source>
        <dbReference type="Proteomes" id="UP000475117"/>
    </source>
</evidence>
<sequence length="470" mass="51524">MKDQTSNQPPVEDLNFPDSFATNKILEKISQQYGCKALGGGDVKQGLNMLSALSAAATQILPRDVEPTRGASLIAGGFSIVSGDEVFNARVRSELITPLRESQNWAISKADFVTRSLQMGLAPKMDLNPAQILCRGGTSDEVQAKLEQWMSPRVLVTGSSPGGMAKLLSQAHNGRALVVATIDSRSQADSLGSLVGDLLTDGYTTSLVSGDPGISVTGEVLAMTNNDTAREIASLAGQGSWVHRCVWLDASKAEFDLEAEDRSARGYRPLLERLYKMRVGVDASRIGMYRVPARYVEQWNQFAAEWAGGDSSQIGLAHKIFPSLGVGLHLVWTSPQRIPEEIWLWAFHLGKYLLLQSRDVRVGLRHGAELALVENAALRILPKMDDTPMTVREISRRCSSMRAELCRTALKCLTAAGYLEELENKWRIDPNFSAEADLKSVECAKNAVFLPTLKGGRFNREFLAQLEMTR</sequence>
<protein>
    <submittedName>
        <fullName evidence="1">Uncharacterized protein</fullName>
    </submittedName>
</protein>
<evidence type="ECO:0000313" key="1">
    <source>
        <dbReference type="EMBL" id="QQL43711.1"/>
    </source>
</evidence>
<dbReference type="RefSeq" id="WP_164361592.1">
    <property type="nucleotide sequence ID" value="NZ_CP066776.1"/>
</dbReference>